<dbReference type="InterPro" id="IPR032710">
    <property type="entry name" value="NTF2-like_dom_sf"/>
</dbReference>
<dbReference type="InterPro" id="IPR027843">
    <property type="entry name" value="DUF4440"/>
</dbReference>
<feature type="domain" description="DUF4440" evidence="2">
    <location>
        <begin position="31"/>
        <end position="143"/>
    </location>
</feature>
<dbReference type="eggNOG" id="COG4319">
    <property type="taxonomic scope" value="Bacteria"/>
</dbReference>
<dbReference type="SUPFAM" id="SSF54427">
    <property type="entry name" value="NTF2-like"/>
    <property type="match status" value="1"/>
</dbReference>
<organism evidence="3 4">
    <name type="scientific">Candidatus Francisella endociliophora</name>
    <dbReference type="NCBI Taxonomy" id="653937"/>
    <lineage>
        <taxon>Bacteria</taxon>
        <taxon>Pseudomonadati</taxon>
        <taxon>Pseudomonadota</taxon>
        <taxon>Gammaproteobacteria</taxon>
        <taxon>Thiotrichales</taxon>
        <taxon>Francisellaceae</taxon>
        <taxon>Francisella</taxon>
    </lineage>
</organism>
<dbReference type="HOGENOM" id="CLU_1737867_0_0_6"/>
<dbReference type="Pfam" id="PF14534">
    <property type="entry name" value="DUF4440"/>
    <property type="match status" value="1"/>
</dbReference>
<feature type="signal peptide" evidence="1">
    <location>
        <begin position="1"/>
        <end position="19"/>
    </location>
</feature>
<dbReference type="AlphaFoldDB" id="A0A097EQL5"/>
<dbReference type="RefSeq" id="WP_040010156.1">
    <property type="nucleotide sequence ID" value="NZ_CP009574.1"/>
</dbReference>
<dbReference type="Proteomes" id="UP000029672">
    <property type="component" value="Chromosome"/>
</dbReference>
<evidence type="ECO:0000313" key="3">
    <source>
        <dbReference type="EMBL" id="AIT09857.1"/>
    </source>
</evidence>
<feature type="chain" id="PRO_5005164604" description="DUF4440 domain-containing protein" evidence="1">
    <location>
        <begin position="20"/>
        <end position="150"/>
    </location>
</feature>
<dbReference type="EMBL" id="CP009574">
    <property type="protein sequence ID" value="AIT09857.1"/>
    <property type="molecule type" value="Genomic_DNA"/>
</dbReference>
<evidence type="ECO:0000259" key="2">
    <source>
        <dbReference type="Pfam" id="PF14534"/>
    </source>
</evidence>
<evidence type="ECO:0000313" key="4">
    <source>
        <dbReference type="Proteomes" id="UP000029672"/>
    </source>
</evidence>
<keyword evidence="4" id="KW-1185">Reference proteome</keyword>
<gene>
    <name evidence="3" type="ORF">LO80_07655</name>
</gene>
<reference evidence="3 4" key="1">
    <citation type="submission" date="2014-10" db="EMBL/GenBank/DDBJ databases">
        <title>Whole genome sequence of Francisella endociliophora strain FSC1006, isolated from a laboratory culture of the marine ciliate Euplotes raikovi.</title>
        <authorList>
            <person name="Granberg M."/>
            <person name="Backman S."/>
            <person name="Lundmark E."/>
            <person name="Nilsson E."/>
            <person name="Karlsson E."/>
            <person name="Thelaus J."/>
            <person name="Ohrman C."/>
            <person name="Larkeryd A."/>
            <person name="Stenberg P."/>
        </authorList>
    </citation>
    <scope>NUCLEOTIDE SEQUENCE [LARGE SCALE GENOMIC DNA]</scope>
    <source>
        <strain evidence="3 4">FSC1006</strain>
    </source>
</reference>
<dbReference type="OrthoDB" id="5604308at2"/>
<protein>
    <recommendedName>
        <fullName evidence="2">DUF4440 domain-containing protein</fullName>
    </recommendedName>
</protein>
<sequence>MKRIFLILLCCLFGLSAYATGDCRSKNFNEIRNQAKLMEKAWDSADLKGVVSFYDNDFMFMSGGKPYTSKEKVLKHYVDGFATGDSSKLDLGKLKLDYQYCRDLDKNHQLVIMKFTWTSPAGEVASGHDLLVWQKNKDGSYKIIVDFPQS</sequence>
<dbReference type="STRING" id="1547445.LO80_07655"/>
<proteinExistence type="predicted"/>
<dbReference type="Gene3D" id="3.10.450.50">
    <property type="match status" value="1"/>
</dbReference>
<keyword evidence="1" id="KW-0732">Signal</keyword>
<evidence type="ECO:0000256" key="1">
    <source>
        <dbReference type="SAM" id="SignalP"/>
    </source>
</evidence>
<accession>A0A097EQL5</accession>
<name>A0A097EQL5_9GAMM</name>
<dbReference type="KEGG" id="frf:LO80_07655"/>